<comment type="caution">
    <text evidence="1">The sequence shown here is derived from an EMBL/GenBank/DDBJ whole genome shotgun (WGS) entry which is preliminary data.</text>
</comment>
<sequence>MTSAEEMPYRFASGGGPLLVPSSTSDKPAPDALLGAAVAICAGPRRGAAATAEAATAPSTARRDVCRVSTCCKAAGGSSFGCSFWHMVGGSSAMRRT</sequence>
<keyword evidence="2" id="KW-1185">Reference proteome</keyword>
<gene>
    <name evidence="1" type="ORF">GCM10022232_87120</name>
</gene>
<protein>
    <submittedName>
        <fullName evidence="1">Uncharacterized protein</fullName>
    </submittedName>
</protein>
<dbReference type="Proteomes" id="UP001500456">
    <property type="component" value="Unassembled WGS sequence"/>
</dbReference>
<reference evidence="2" key="1">
    <citation type="journal article" date="2019" name="Int. J. Syst. Evol. Microbiol.">
        <title>The Global Catalogue of Microorganisms (GCM) 10K type strain sequencing project: providing services to taxonomists for standard genome sequencing and annotation.</title>
        <authorList>
            <consortium name="The Broad Institute Genomics Platform"/>
            <consortium name="The Broad Institute Genome Sequencing Center for Infectious Disease"/>
            <person name="Wu L."/>
            <person name="Ma J."/>
        </authorList>
    </citation>
    <scope>NUCLEOTIDE SEQUENCE [LARGE SCALE GENOMIC DNA]</scope>
    <source>
        <strain evidence="2">JCM 16924</strain>
    </source>
</reference>
<evidence type="ECO:0000313" key="2">
    <source>
        <dbReference type="Proteomes" id="UP001500456"/>
    </source>
</evidence>
<evidence type="ECO:0000313" key="1">
    <source>
        <dbReference type="EMBL" id="GAA4027859.1"/>
    </source>
</evidence>
<accession>A0ABP7TL14</accession>
<proteinExistence type="predicted"/>
<dbReference type="EMBL" id="BAAAZX010000043">
    <property type="protein sequence ID" value="GAA4027859.1"/>
    <property type="molecule type" value="Genomic_DNA"/>
</dbReference>
<organism evidence="1 2">
    <name type="scientific">Streptomyces plumbiresistens</name>
    <dbReference type="NCBI Taxonomy" id="511811"/>
    <lineage>
        <taxon>Bacteria</taxon>
        <taxon>Bacillati</taxon>
        <taxon>Actinomycetota</taxon>
        <taxon>Actinomycetes</taxon>
        <taxon>Kitasatosporales</taxon>
        <taxon>Streptomycetaceae</taxon>
        <taxon>Streptomyces</taxon>
    </lineage>
</organism>
<name>A0ABP7TL14_9ACTN</name>